<comment type="caution">
    <text evidence="2">The sequence shown here is derived from an EMBL/GenBank/DDBJ whole genome shotgun (WGS) entry which is preliminary data.</text>
</comment>
<protein>
    <recommendedName>
        <fullName evidence="1">HTH-type transcriptional regulator Rgg C-terminal domain-containing protein</fullName>
    </recommendedName>
</protein>
<sequence length="274" mass="32294">MYGETIKKIRLNKGLPLKSVYFDICSKTNAIKFENGDRILAVDKFNQVLSNLMITMEEFQWIKNGYKPQKRNYLRYMVSRAWNANRLEEFDKNVQHAEDNPNGIERIQLASYRLLKSYKEHLKPNKQELGFVVNYFTNLSTWTLSDINFFANNCYILPYSLMVILLEEVLKVQNRYRFYRNSDFIFATVLSNCIDRMIVEGDVANATQNLKLLNHLTIEITMDGFRLLEKYYEAKLTFLYLNKKKGEKKLLNVLTTAKFLGNEQLVTEIKNLID</sequence>
<dbReference type="Proteomes" id="UP001501577">
    <property type="component" value="Unassembled WGS sequence"/>
</dbReference>
<evidence type="ECO:0000313" key="3">
    <source>
        <dbReference type="Proteomes" id="UP001501577"/>
    </source>
</evidence>
<dbReference type="PANTHER" id="PTHR37038:SF12">
    <property type="entry name" value="TRANSCRIPTIONAL REGULATOR"/>
    <property type="match status" value="1"/>
</dbReference>
<keyword evidence="3" id="KW-1185">Reference proteome</keyword>
<proteinExistence type="predicted"/>
<reference evidence="3" key="1">
    <citation type="journal article" date="2019" name="Int. J. Syst. Evol. Microbiol.">
        <title>The Global Catalogue of Microorganisms (GCM) 10K type strain sequencing project: providing services to taxonomists for standard genome sequencing and annotation.</title>
        <authorList>
            <consortium name="The Broad Institute Genomics Platform"/>
            <consortium name="The Broad Institute Genome Sequencing Center for Infectious Disease"/>
            <person name="Wu L."/>
            <person name="Ma J."/>
        </authorList>
    </citation>
    <scope>NUCLEOTIDE SEQUENCE [LARGE SCALE GENOMIC DNA]</scope>
    <source>
        <strain evidence="3">JCM 8736</strain>
    </source>
</reference>
<evidence type="ECO:0000313" key="2">
    <source>
        <dbReference type="EMBL" id="GAA3015515.1"/>
    </source>
</evidence>
<accession>A0ABP6KKS3</accession>
<dbReference type="EMBL" id="BAAAXQ010000028">
    <property type="protein sequence ID" value="GAA3015515.1"/>
    <property type="molecule type" value="Genomic_DNA"/>
</dbReference>
<dbReference type="PANTHER" id="PTHR37038">
    <property type="entry name" value="TRANSCRIPTIONAL REGULATOR-RELATED"/>
    <property type="match status" value="1"/>
</dbReference>
<evidence type="ECO:0000259" key="1">
    <source>
        <dbReference type="Pfam" id="PF21259"/>
    </source>
</evidence>
<dbReference type="InterPro" id="IPR010982">
    <property type="entry name" value="Lambda_DNA-bd_dom_sf"/>
</dbReference>
<gene>
    <name evidence="2" type="ORF">GCM10019998_09610</name>
</gene>
<dbReference type="InterPro" id="IPR053163">
    <property type="entry name" value="HTH-type_regulator_Rgg"/>
</dbReference>
<dbReference type="RefSeq" id="WP_068708318.1">
    <property type="nucleotide sequence ID" value="NZ_BAAAXQ010000028.1"/>
</dbReference>
<dbReference type="Gene3D" id="1.25.40.400">
    <property type="match status" value="1"/>
</dbReference>
<feature type="domain" description="HTH-type transcriptional regulator Rgg C-terminal" evidence="1">
    <location>
        <begin position="114"/>
        <end position="270"/>
    </location>
</feature>
<dbReference type="SUPFAM" id="SSF47413">
    <property type="entry name" value="lambda repressor-like DNA-binding domains"/>
    <property type="match status" value="1"/>
</dbReference>
<organism evidence="2 3">
    <name type="scientific">Tetragenococcus solitarius</name>
    <dbReference type="NCBI Taxonomy" id="71453"/>
    <lineage>
        <taxon>Bacteria</taxon>
        <taxon>Bacillati</taxon>
        <taxon>Bacillota</taxon>
        <taxon>Bacilli</taxon>
        <taxon>Lactobacillales</taxon>
        <taxon>Enterococcaceae</taxon>
        <taxon>Tetragenococcus</taxon>
    </lineage>
</organism>
<name>A0ABP6KKS3_9ENTE</name>
<dbReference type="InterPro" id="IPR010057">
    <property type="entry name" value="Transcription_activator_Rgg_C"/>
</dbReference>
<dbReference type="Pfam" id="PF21259">
    <property type="entry name" value="Rgg_C"/>
    <property type="match status" value="1"/>
</dbReference>
<dbReference type="NCBIfam" id="TIGR01716">
    <property type="entry name" value="RGG_Cterm"/>
    <property type="match status" value="1"/>
</dbReference>